<dbReference type="InterPro" id="IPR050722">
    <property type="entry name" value="Pyruvate:ferred/Flavod_OxRd"/>
</dbReference>
<dbReference type="PANTHER" id="PTHR32154:SF14">
    <property type="entry name" value="2-OXOGLUTARATE SYNTHASE SUBUNIT KORA"/>
    <property type="match status" value="1"/>
</dbReference>
<dbReference type="CDD" id="cd07034">
    <property type="entry name" value="TPP_PYR_PFOR_IOR-alpha_like"/>
    <property type="match status" value="1"/>
</dbReference>
<sequence>MPRELVDGATAIVRGAVDAGCSFFAGYPITPATPVFVGMVRELAARGGVAVEGEDEIASLGFCIGASMAGRKAMTATSGPGISLMSEQIGLAIMAEVPLVIVDCERLGPATGGATTPAQGDVQFLRWGTSGGVPVAVLVPASVPDCYELTQEAFNLAEDLRMPVFLLVDKDVVLGRETVDASAYVAVEPRSRRLAASGAEPYQPYRFDRPEEVPAFAPVGGPWQVRVNTSTHDPAGILTKLPAAVDALNRHLHAKVAARERALARLRLEVPQGADTLVVGYGSTGRAVEEAARRARRSGRPLAWATLLTLWPLAVGPLSRAMAQVRRVVVAELNLGLMRRELEPLAPAGVAVEGLNRVDGRPLMPEQILQAAGVNA</sequence>
<dbReference type="PATRIC" id="fig|1555112.3.peg.3371"/>
<evidence type="ECO:0000259" key="3">
    <source>
        <dbReference type="Pfam" id="PF17147"/>
    </source>
</evidence>
<reference evidence="5" key="2">
    <citation type="journal article" date="2016" name="Int. J. Syst. Evol. Microbiol.">
        <title>Complete genome sequence and cell structure of Limnochorda pilosa, a Gram-negative spore-former within the phylum Firmicutes.</title>
        <authorList>
            <person name="Watanabe M."/>
            <person name="Kojima H."/>
            <person name="Fukui M."/>
        </authorList>
    </citation>
    <scope>NUCLEOTIDE SEQUENCE [LARGE SCALE GENOMIC DNA]</scope>
    <source>
        <strain evidence="5">HC45</strain>
    </source>
</reference>
<dbReference type="Pfam" id="PF17147">
    <property type="entry name" value="PFOR_II"/>
    <property type="match status" value="1"/>
</dbReference>
<dbReference type="SUPFAM" id="SSF52922">
    <property type="entry name" value="TK C-terminal domain-like"/>
    <property type="match status" value="1"/>
</dbReference>
<proteinExistence type="predicted"/>
<dbReference type="InterPro" id="IPR033412">
    <property type="entry name" value="PFOR_II"/>
</dbReference>
<dbReference type="Gene3D" id="3.40.50.970">
    <property type="match status" value="1"/>
</dbReference>
<dbReference type="InterPro" id="IPR009014">
    <property type="entry name" value="Transketo_C/PFOR_II"/>
</dbReference>
<dbReference type="KEGG" id="lpil:LIP_3337"/>
<evidence type="ECO:0008006" key="6">
    <source>
        <dbReference type="Google" id="ProtNLM"/>
    </source>
</evidence>
<dbReference type="SUPFAM" id="SSF52518">
    <property type="entry name" value="Thiamin diphosphate-binding fold (THDP-binding)"/>
    <property type="match status" value="1"/>
</dbReference>
<dbReference type="EMBL" id="AP014924">
    <property type="protein sequence ID" value="BAS29149.1"/>
    <property type="molecule type" value="Genomic_DNA"/>
</dbReference>
<evidence type="ECO:0000313" key="5">
    <source>
        <dbReference type="Proteomes" id="UP000065807"/>
    </source>
</evidence>
<dbReference type="GO" id="GO:0016491">
    <property type="term" value="F:oxidoreductase activity"/>
    <property type="evidence" value="ECO:0007669"/>
    <property type="project" value="UniProtKB-KW"/>
</dbReference>
<dbReference type="OrthoDB" id="9794954at2"/>
<keyword evidence="5" id="KW-1185">Reference proteome</keyword>
<feature type="domain" description="Pyruvate:ferredoxin oxidoreductase core" evidence="3">
    <location>
        <begin position="274"/>
        <end position="368"/>
    </location>
</feature>
<reference evidence="5" key="1">
    <citation type="submission" date="2015-07" db="EMBL/GenBank/DDBJ databases">
        <title>Complete genome sequence and phylogenetic analysis of Limnochorda pilosa.</title>
        <authorList>
            <person name="Watanabe M."/>
            <person name="Kojima H."/>
            <person name="Fukui M."/>
        </authorList>
    </citation>
    <scope>NUCLEOTIDE SEQUENCE [LARGE SCALE GENOMIC DNA]</scope>
    <source>
        <strain evidence="5">HC45</strain>
    </source>
</reference>
<dbReference type="GO" id="GO:0006979">
    <property type="term" value="P:response to oxidative stress"/>
    <property type="evidence" value="ECO:0007669"/>
    <property type="project" value="TreeGrafter"/>
</dbReference>
<gene>
    <name evidence="4" type="ORF">LIP_3337</name>
</gene>
<protein>
    <recommendedName>
        <fullName evidence="6">2-oxoglutarate ferredoxin oxidoreductase subunit alpha</fullName>
    </recommendedName>
</protein>
<evidence type="ECO:0000313" key="4">
    <source>
        <dbReference type="EMBL" id="BAS29149.1"/>
    </source>
</evidence>
<accession>A0A0K2SQS5</accession>
<dbReference type="InterPro" id="IPR002880">
    <property type="entry name" value="Pyrv_Fd/Flavodoxin_OxRdtase_N"/>
</dbReference>
<dbReference type="RefSeq" id="WP_068140535.1">
    <property type="nucleotide sequence ID" value="NZ_AP014924.1"/>
</dbReference>
<evidence type="ECO:0000259" key="2">
    <source>
        <dbReference type="Pfam" id="PF01855"/>
    </source>
</evidence>
<organism evidence="4 5">
    <name type="scientific">Limnochorda pilosa</name>
    <dbReference type="NCBI Taxonomy" id="1555112"/>
    <lineage>
        <taxon>Bacteria</taxon>
        <taxon>Bacillati</taxon>
        <taxon>Bacillota</taxon>
        <taxon>Limnochordia</taxon>
        <taxon>Limnochordales</taxon>
        <taxon>Limnochordaceae</taxon>
        <taxon>Limnochorda</taxon>
    </lineage>
</organism>
<feature type="domain" description="Pyruvate flavodoxin/ferredoxin oxidoreductase pyrimidine binding" evidence="2">
    <location>
        <begin position="15"/>
        <end position="233"/>
    </location>
</feature>
<dbReference type="Gene3D" id="3.40.50.920">
    <property type="match status" value="1"/>
</dbReference>
<name>A0A0K2SQS5_LIMPI</name>
<evidence type="ECO:0000256" key="1">
    <source>
        <dbReference type="ARBA" id="ARBA00023002"/>
    </source>
</evidence>
<dbReference type="PANTHER" id="PTHR32154">
    <property type="entry name" value="PYRUVATE-FLAVODOXIN OXIDOREDUCTASE-RELATED"/>
    <property type="match status" value="1"/>
</dbReference>
<dbReference type="Proteomes" id="UP000065807">
    <property type="component" value="Chromosome"/>
</dbReference>
<dbReference type="STRING" id="1555112.LIP_3337"/>
<keyword evidence="1" id="KW-0560">Oxidoreductase</keyword>
<dbReference type="Pfam" id="PF01855">
    <property type="entry name" value="POR_N"/>
    <property type="match status" value="1"/>
</dbReference>
<dbReference type="InterPro" id="IPR029061">
    <property type="entry name" value="THDP-binding"/>
</dbReference>
<dbReference type="AlphaFoldDB" id="A0A0K2SQS5"/>